<evidence type="ECO:0000256" key="21">
    <source>
        <dbReference type="ARBA" id="ARBA00047969"/>
    </source>
</evidence>
<evidence type="ECO:0000256" key="23">
    <source>
        <dbReference type="ARBA" id="ARBA00048180"/>
    </source>
</evidence>
<evidence type="ECO:0000256" key="2">
    <source>
        <dbReference type="ARBA" id="ARBA00004496"/>
    </source>
</evidence>
<evidence type="ECO:0000256" key="14">
    <source>
        <dbReference type="ARBA" id="ARBA00037002"/>
    </source>
</evidence>
<keyword evidence="5" id="KW-0963">Cytoplasm</keyword>
<evidence type="ECO:0000256" key="18">
    <source>
        <dbReference type="ARBA" id="ARBA00043210"/>
    </source>
</evidence>
<comment type="catalytic activity">
    <reaction evidence="19">
        <text>octanoyl-CoA + H2O = octanoate + CoA + H(+)</text>
        <dbReference type="Rhea" id="RHEA:30143"/>
        <dbReference type="ChEBI" id="CHEBI:15377"/>
        <dbReference type="ChEBI" id="CHEBI:15378"/>
        <dbReference type="ChEBI" id="CHEBI:25646"/>
        <dbReference type="ChEBI" id="CHEBI:57287"/>
        <dbReference type="ChEBI" id="CHEBI:57386"/>
    </reaction>
    <physiologicalReaction direction="left-to-right" evidence="19">
        <dbReference type="Rhea" id="RHEA:30144"/>
    </physiologicalReaction>
</comment>
<evidence type="ECO:0000256" key="19">
    <source>
        <dbReference type="ARBA" id="ARBA00047588"/>
    </source>
</evidence>
<dbReference type="CDD" id="cd03443">
    <property type="entry name" value="PaaI_thioesterase"/>
    <property type="match status" value="1"/>
</dbReference>
<evidence type="ECO:0000256" key="8">
    <source>
        <dbReference type="ARBA" id="ARBA00022832"/>
    </source>
</evidence>
<comment type="catalytic activity">
    <reaction evidence="13">
        <text>(5Z,8Z,11Z,14Z)-eicosatetraenoyl-CoA + H2O = (5Z,8Z,11Z,14Z)-eicosatetraenoate + CoA + H(+)</text>
        <dbReference type="Rhea" id="RHEA:40151"/>
        <dbReference type="ChEBI" id="CHEBI:15377"/>
        <dbReference type="ChEBI" id="CHEBI:15378"/>
        <dbReference type="ChEBI" id="CHEBI:32395"/>
        <dbReference type="ChEBI" id="CHEBI:57287"/>
        <dbReference type="ChEBI" id="CHEBI:57368"/>
    </reaction>
    <physiologicalReaction direction="left-to-right" evidence="13">
        <dbReference type="Rhea" id="RHEA:40152"/>
    </physiologicalReaction>
</comment>
<evidence type="ECO:0000256" key="4">
    <source>
        <dbReference type="ARBA" id="ARBA00022475"/>
    </source>
</evidence>
<keyword evidence="26" id="KW-1185">Reference proteome</keyword>
<comment type="similarity">
    <text evidence="15">Belongs to the THEM4/THEM5 thioesterase family.</text>
</comment>
<dbReference type="GO" id="GO:0006631">
    <property type="term" value="P:fatty acid metabolic process"/>
    <property type="evidence" value="ECO:0007669"/>
    <property type="project" value="UniProtKB-KW"/>
</dbReference>
<protein>
    <recommendedName>
        <fullName evidence="17">Acyl-coenzyme A thioesterase THEM4</fullName>
        <ecNumber evidence="16">3.1.2.2</ecNumber>
    </recommendedName>
    <alternativeName>
        <fullName evidence="18">Thioesterase superfamily member 4</fullName>
    </alternativeName>
</protein>
<reference evidence="26" key="1">
    <citation type="journal article" date="2018" name="Science">
        <title>A primordial and reversible TCA cycle in a facultatively chemolithoautotrophic thermophile.</title>
        <authorList>
            <person name="Nunoura T."/>
            <person name="Chikaraishi Y."/>
            <person name="Izaki R."/>
            <person name="Suwa T."/>
            <person name="Sato T."/>
            <person name="Harada T."/>
            <person name="Mori K."/>
            <person name="Kato Y."/>
            <person name="Miyazaki M."/>
            <person name="Shimamura S."/>
            <person name="Yanagawa K."/>
            <person name="Shuto A."/>
            <person name="Ohkouchi N."/>
            <person name="Fujita N."/>
            <person name="Takaki Y."/>
            <person name="Atomi H."/>
            <person name="Takai K."/>
        </authorList>
    </citation>
    <scope>NUCLEOTIDE SEQUENCE [LARGE SCALE GENOMIC DNA]</scope>
    <source>
        <strain evidence="26">DSM 17441 / JCM 13301 / NBRC 103674 / ABI70S6</strain>
    </source>
</reference>
<evidence type="ECO:0000256" key="22">
    <source>
        <dbReference type="ARBA" id="ARBA00048074"/>
    </source>
</evidence>
<evidence type="ECO:0000313" key="25">
    <source>
        <dbReference type="EMBL" id="BAT72123.1"/>
    </source>
</evidence>
<dbReference type="GO" id="GO:0005737">
    <property type="term" value="C:cytoplasm"/>
    <property type="evidence" value="ECO:0007669"/>
    <property type="project" value="UniProtKB-SubCell"/>
</dbReference>
<comment type="catalytic activity">
    <reaction evidence="14">
        <text>(9Z)-octadecenoyl-CoA + H2O = (9Z)-octadecenoate + CoA + H(+)</text>
        <dbReference type="Rhea" id="RHEA:40139"/>
        <dbReference type="ChEBI" id="CHEBI:15377"/>
        <dbReference type="ChEBI" id="CHEBI:15378"/>
        <dbReference type="ChEBI" id="CHEBI:30823"/>
        <dbReference type="ChEBI" id="CHEBI:57287"/>
        <dbReference type="ChEBI" id="CHEBI:57387"/>
    </reaction>
    <physiologicalReaction direction="left-to-right" evidence="14">
        <dbReference type="Rhea" id="RHEA:40140"/>
    </physiologicalReaction>
</comment>
<dbReference type="PANTHER" id="PTHR12418">
    <property type="entry name" value="ACYL-COENZYME A THIOESTERASE THEM4"/>
    <property type="match status" value="1"/>
</dbReference>
<dbReference type="InterPro" id="IPR003736">
    <property type="entry name" value="PAAI_dom"/>
</dbReference>
<evidence type="ECO:0000256" key="20">
    <source>
        <dbReference type="ARBA" id="ARBA00047734"/>
    </source>
</evidence>
<comment type="catalytic activity">
    <reaction evidence="23">
        <text>tetradecanoyl-CoA + H2O = tetradecanoate + CoA + H(+)</text>
        <dbReference type="Rhea" id="RHEA:40119"/>
        <dbReference type="ChEBI" id="CHEBI:15377"/>
        <dbReference type="ChEBI" id="CHEBI:15378"/>
        <dbReference type="ChEBI" id="CHEBI:30807"/>
        <dbReference type="ChEBI" id="CHEBI:57287"/>
        <dbReference type="ChEBI" id="CHEBI:57385"/>
    </reaction>
    <physiologicalReaction direction="left-to-right" evidence="23">
        <dbReference type="Rhea" id="RHEA:40120"/>
    </physiologicalReaction>
</comment>
<dbReference type="AlphaFoldDB" id="A0A0S3QUY3"/>
<evidence type="ECO:0000256" key="1">
    <source>
        <dbReference type="ARBA" id="ARBA00004170"/>
    </source>
</evidence>
<evidence type="ECO:0000256" key="16">
    <source>
        <dbReference type="ARBA" id="ARBA00038848"/>
    </source>
</evidence>
<dbReference type="GO" id="GO:0016289">
    <property type="term" value="F:acyl-CoA hydrolase activity"/>
    <property type="evidence" value="ECO:0007669"/>
    <property type="project" value="UniProtKB-ARBA"/>
</dbReference>
<dbReference type="InterPro" id="IPR052365">
    <property type="entry name" value="THEM4/THEM5_acyl-CoA_thioest"/>
</dbReference>
<evidence type="ECO:0000256" key="9">
    <source>
        <dbReference type="ARBA" id="ARBA00022946"/>
    </source>
</evidence>
<evidence type="ECO:0000256" key="3">
    <source>
        <dbReference type="ARBA" id="ARBA00004632"/>
    </source>
</evidence>
<keyword evidence="4" id="KW-1003">Cell membrane</keyword>
<dbReference type="GO" id="GO:0016020">
    <property type="term" value="C:membrane"/>
    <property type="evidence" value="ECO:0007669"/>
    <property type="project" value="UniProtKB-SubCell"/>
</dbReference>
<evidence type="ECO:0000256" key="17">
    <source>
        <dbReference type="ARBA" id="ARBA00040123"/>
    </source>
</evidence>
<evidence type="ECO:0000313" key="26">
    <source>
        <dbReference type="Proteomes" id="UP000063234"/>
    </source>
</evidence>
<evidence type="ECO:0000256" key="10">
    <source>
        <dbReference type="ARBA" id="ARBA00023098"/>
    </source>
</evidence>
<keyword evidence="11" id="KW-0472">Membrane</keyword>
<feature type="domain" description="Thioesterase" evidence="24">
    <location>
        <begin position="50"/>
        <end position="125"/>
    </location>
</feature>
<dbReference type="STRING" id="1298851.TST_1336"/>
<dbReference type="EC" id="3.1.2.2" evidence="16"/>
<comment type="catalytic activity">
    <reaction evidence="21">
        <text>decanoyl-CoA + H2O = decanoate + CoA + H(+)</text>
        <dbReference type="Rhea" id="RHEA:40059"/>
        <dbReference type="ChEBI" id="CHEBI:15377"/>
        <dbReference type="ChEBI" id="CHEBI:15378"/>
        <dbReference type="ChEBI" id="CHEBI:27689"/>
        <dbReference type="ChEBI" id="CHEBI:57287"/>
        <dbReference type="ChEBI" id="CHEBI:61430"/>
    </reaction>
    <physiologicalReaction direction="left-to-right" evidence="21">
        <dbReference type="Rhea" id="RHEA:40060"/>
    </physiologicalReaction>
</comment>
<comment type="subcellular location">
    <subcellularLocation>
        <location evidence="3">Cell projection</location>
        <location evidence="3">Ruffle membrane</location>
    </subcellularLocation>
    <subcellularLocation>
        <location evidence="2">Cytoplasm</location>
    </subcellularLocation>
    <subcellularLocation>
        <location evidence="1">Membrane</location>
        <topology evidence="1">Peripheral membrane protein</topology>
    </subcellularLocation>
</comment>
<evidence type="ECO:0000256" key="11">
    <source>
        <dbReference type="ARBA" id="ARBA00023136"/>
    </source>
</evidence>
<dbReference type="Proteomes" id="UP000063234">
    <property type="component" value="Chromosome"/>
</dbReference>
<dbReference type="Pfam" id="PF03061">
    <property type="entry name" value="4HBT"/>
    <property type="match status" value="1"/>
</dbReference>
<comment type="catalytic activity">
    <reaction evidence="20">
        <text>hexadecanoyl-CoA + H2O = hexadecanoate + CoA + H(+)</text>
        <dbReference type="Rhea" id="RHEA:16645"/>
        <dbReference type="ChEBI" id="CHEBI:7896"/>
        <dbReference type="ChEBI" id="CHEBI:15377"/>
        <dbReference type="ChEBI" id="CHEBI:15378"/>
        <dbReference type="ChEBI" id="CHEBI:57287"/>
        <dbReference type="ChEBI" id="CHEBI:57379"/>
        <dbReference type="EC" id="3.1.2.2"/>
    </reaction>
    <physiologicalReaction direction="left-to-right" evidence="20">
        <dbReference type="Rhea" id="RHEA:16646"/>
    </physiologicalReaction>
</comment>
<dbReference type="InterPro" id="IPR006683">
    <property type="entry name" value="Thioestr_dom"/>
</dbReference>
<evidence type="ECO:0000256" key="7">
    <source>
        <dbReference type="ARBA" id="ARBA00022801"/>
    </source>
</evidence>
<evidence type="ECO:0000256" key="6">
    <source>
        <dbReference type="ARBA" id="ARBA00022703"/>
    </source>
</evidence>
<dbReference type="Gene3D" id="3.10.129.10">
    <property type="entry name" value="Hotdog Thioesterase"/>
    <property type="match status" value="1"/>
</dbReference>
<dbReference type="NCBIfam" id="TIGR00369">
    <property type="entry name" value="unchar_dom_1"/>
    <property type="match status" value="1"/>
</dbReference>
<keyword evidence="9" id="KW-0809">Transit peptide</keyword>
<proteinExistence type="inferred from homology"/>
<organism evidence="25 26">
    <name type="scientific">Thermosulfidibacter takaii (strain DSM 17441 / JCM 13301 / NBRC 103674 / ABI70S6)</name>
    <dbReference type="NCBI Taxonomy" id="1298851"/>
    <lineage>
        <taxon>Bacteria</taxon>
        <taxon>Pseudomonadati</taxon>
        <taxon>Thermosulfidibacterota</taxon>
        <taxon>Thermosulfidibacteria</taxon>
        <taxon>Thermosulfidibacterales</taxon>
        <taxon>Thermosulfidibacteraceae</taxon>
    </lineage>
</organism>
<name>A0A0S3QUY3_THET7</name>
<dbReference type="EMBL" id="AP013035">
    <property type="protein sequence ID" value="BAT72123.1"/>
    <property type="molecule type" value="Genomic_DNA"/>
</dbReference>
<dbReference type="InterPro" id="IPR029069">
    <property type="entry name" value="HotDog_dom_sf"/>
</dbReference>
<dbReference type="PANTHER" id="PTHR12418:SF19">
    <property type="entry name" value="ACYL-COENZYME A THIOESTERASE THEM4"/>
    <property type="match status" value="1"/>
</dbReference>
<dbReference type="SUPFAM" id="SSF54637">
    <property type="entry name" value="Thioesterase/thiol ester dehydrase-isomerase"/>
    <property type="match status" value="1"/>
</dbReference>
<evidence type="ECO:0000256" key="5">
    <source>
        <dbReference type="ARBA" id="ARBA00022490"/>
    </source>
</evidence>
<dbReference type="KEGG" id="ttk:TST_1336"/>
<keyword evidence="6" id="KW-0053">Apoptosis</keyword>
<keyword evidence="10" id="KW-0443">Lipid metabolism</keyword>
<evidence type="ECO:0000256" key="13">
    <source>
        <dbReference type="ARBA" id="ARBA00035852"/>
    </source>
</evidence>
<evidence type="ECO:0000256" key="12">
    <source>
        <dbReference type="ARBA" id="ARBA00023273"/>
    </source>
</evidence>
<keyword evidence="8" id="KW-0276">Fatty acid metabolism</keyword>
<dbReference type="RefSeq" id="WP_068550113.1">
    <property type="nucleotide sequence ID" value="NZ_AP013035.1"/>
</dbReference>
<gene>
    <name evidence="25" type="ORF">TST_1336</name>
</gene>
<comment type="catalytic activity">
    <reaction evidence="22">
        <text>dodecanoyl-CoA + H2O = dodecanoate + CoA + H(+)</text>
        <dbReference type="Rhea" id="RHEA:30135"/>
        <dbReference type="ChEBI" id="CHEBI:15377"/>
        <dbReference type="ChEBI" id="CHEBI:15378"/>
        <dbReference type="ChEBI" id="CHEBI:18262"/>
        <dbReference type="ChEBI" id="CHEBI:57287"/>
        <dbReference type="ChEBI" id="CHEBI:57375"/>
    </reaction>
    <physiologicalReaction direction="left-to-right" evidence="22">
        <dbReference type="Rhea" id="RHEA:30136"/>
    </physiologicalReaction>
</comment>
<keyword evidence="12" id="KW-0966">Cell projection</keyword>
<evidence type="ECO:0000259" key="24">
    <source>
        <dbReference type="Pfam" id="PF03061"/>
    </source>
</evidence>
<accession>A0A0S3QUY3</accession>
<dbReference type="OrthoDB" id="9792301at2"/>
<keyword evidence="7" id="KW-0378">Hydrolase</keyword>
<sequence>MIYKLPSYKACFGCGRKNPIGLKLDVYWDDERREAFSEFVLDKVYEGFEGVIHGGIVCTVCDEVLWWCIAAHCKKCTVAAEMRIKFKRPMSSNKEYRALAKVEEVRGKRIIATCNIKDEEGNVCALAEGLFVALPDGEWERFLSELEDAGILAAKDK</sequence>
<evidence type="ECO:0000256" key="15">
    <source>
        <dbReference type="ARBA" id="ARBA00038456"/>
    </source>
</evidence>